<feature type="domain" description="Myb/SANT-like" evidence="4">
    <location>
        <begin position="252"/>
        <end position="349"/>
    </location>
</feature>
<dbReference type="PANTHER" id="PTHR46250">
    <property type="entry name" value="MYB/SANT-LIKE DNA-BINDING DOMAIN PROTEIN-RELATED"/>
    <property type="match status" value="1"/>
</dbReference>
<dbReference type="GO" id="GO:0046872">
    <property type="term" value="F:metal ion binding"/>
    <property type="evidence" value="ECO:0007669"/>
    <property type="project" value="UniProtKB-KW"/>
</dbReference>
<evidence type="ECO:0008006" key="8">
    <source>
        <dbReference type="Google" id="ProtNLM"/>
    </source>
</evidence>
<dbReference type="Pfam" id="PF13359">
    <property type="entry name" value="DDE_Tnp_4"/>
    <property type="match status" value="1"/>
</dbReference>
<reference evidence="7" key="1">
    <citation type="journal article" date="2019" name="Gigascience">
        <title>De novo genome assembly of the endangered Acer yangbiense, a plant species with extremely small populations endemic to Yunnan Province, China.</title>
        <authorList>
            <person name="Yang J."/>
            <person name="Wariss H.M."/>
            <person name="Tao L."/>
            <person name="Zhang R."/>
            <person name="Yun Q."/>
            <person name="Hollingsworth P."/>
            <person name="Dao Z."/>
            <person name="Luo G."/>
            <person name="Guo H."/>
            <person name="Ma Y."/>
            <person name="Sun W."/>
        </authorList>
    </citation>
    <scope>NUCLEOTIDE SEQUENCE [LARGE SCALE GENOMIC DNA]</scope>
    <source>
        <strain evidence="7">cv. Malutang</strain>
    </source>
</reference>
<feature type="region of interest" description="Disordered" evidence="3">
    <location>
        <begin position="378"/>
        <end position="445"/>
    </location>
</feature>
<keyword evidence="2" id="KW-0479">Metal-binding</keyword>
<evidence type="ECO:0000313" key="6">
    <source>
        <dbReference type="EMBL" id="TXG67339.1"/>
    </source>
</evidence>
<name>A0A5C7IEF4_9ROSI</name>
<evidence type="ECO:0000256" key="3">
    <source>
        <dbReference type="SAM" id="MobiDB-lite"/>
    </source>
</evidence>
<comment type="caution">
    <text evidence="6">The sequence shown here is derived from an EMBL/GenBank/DDBJ whole genome shotgun (WGS) entry which is preliminary data.</text>
</comment>
<protein>
    <recommendedName>
        <fullName evidence="8">Myb/SANT-like domain-containing protein</fullName>
    </recommendedName>
</protein>
<dbReference type="Proteomes" id="UP000323000">
    <property type="component" value="Chromosome 3"/>
</dbReference>
<organism evidence="6 7">
    <name type="scientific">Acer yangbiense</name>
    <dbReference type="NCBI Taxonomy" id="1000413"/>
    <lineage>
        <taxon>Eukaryota</taxon>
        <taxon>Viridiplantae</taxon>
        <taxon>Streptophyta</taxon>
        <taxon>Embryophyta</taxon>
        <taxon>Tracheophyta</taxon>
        <taxon>Spermatophyta</taxon>
        <taxon>Magnoliopsida</taxon>
        <taxon>eudicotyledons</taxon>
        <taxon>Gunneridae</taxon>
        <taxon>Pentapetalae</taxon>
        <taxon>rosids</taxon>
        <taxon>malvids</taxon>
        <taxon>Sapindales</taxon>
        <taxon>Sapindaceae</taxon>
        <taxon>Hippocastanoideae</taxon>
        <taxon>Acereae</taxon>
        <taxon>Acer</taxon>
    </lineage>
</organism>
<feature type="compositionally biased region" description="Polar residues" evidence="3">
    <location>
        <begin position="411"/>
        <end position="432"/>
    </location>
</feature>
<feature type="compositionally biased region" description="Polar residues" evidence="3">
    <location>
        <begin position="1"/>
        <end position="14"/>
    </location>
</feature>
<dbReference type="PANTHER" id="PTHR46250:SF15">
    <property type="entry name" value="OS01G0523800 PROTEIN"/>
    <property type="match status" value="1"/>
</dbReference>
<feature type="region of interest" description="Disordered" evidence="3">
    <location>
        <begin position="71"/>
        <end position="114"/>
    </location>
</feature>
<accession>A0A5C7IEF4</accession>
<dbReference type="OrthoDB" id="1699974at2759"/>
<evidence type="ECO:0000256" key="1">
    <source>
        <dbReference type="ARBA" id="ARBA00001968"/>
    </source>
</evidence>
<gene>
    <name evidence="6" type="ORF">EZV62_008614</name>
</gene>
<dbReference type="AlphaFoldDB" id="A0A5C7IEF4"/>
<evidence type="ECO:0000259" key="5">
    <source>
        <dbReference type="Pfam" id="PF13359"/>
    </source>
</evidence>
<evidence type="ECO:0000313" key="7">
    <source>
        <dbReference type="Proteomes" id="UP000323000"/>
    </source>
</evidence>
<comment type="cofactor">
    <cofactor evidence="1">
        <name>a divalent metal cation</name>
        <dbReference type="ChEBI" id="CHEBI:60240"/>
    </cofactor>
</comment>
<proteinExistence type="predicted"/>
<dbReference type="Pfam" id="PF12776">
    <property type="entry name" value="Myb_DNA-bind_3"/>
    <property type="match status" value="1"/>
</dbReference>
<feature type="compositionally biased region" description="Polar residues" evidence="3">
    <location>
        <begin position="81"/>
        <end position="93"/>
    </location>
</feature>
<dbReference type="EMBL" id="VAHF01000003">
    <property type="protein sequence ID" value="TXG67339.1"/>
    <property type="molecule type" value="Genomic_DNA"/>
</dbReference>
<evidence type="ECO:0000256" key="2">
    <source>
        <dbReference type="ARBA" id="ARBA00022723"/>
    </source>
</evidence>
<sequence length="539" mass="60111">MSSSTGKNQEQVQNKHPGISLDVEVEDEEEVFIQVKITRSKSKSTDSKLPKKLSQVVKTITKKPSSRYQIKISTAPKKMTIGSTPKSSSTAIDDQQKGGGRVGSKSSSTSIVEQNGGVRTITPISTGVLQLHNILLISPDPVPENCTDEKWKWFKNCLGALDGTFIQVHVPEVDKPRFRSRKGEIATNVLGVCSRDMIFTFVLPGWEGSASDSRVLRDALSRPTGLKVPTGMDVGGISEVNEQERRGGRRVWTKEEEDALLSILDEIVANGGRADCGSFKSGTVKNIETRMACAIPNCGLKAVPHIESKLKFWKKQYGIVYDMLNTSGFGWNDVRKCIEVDSDEAWKSYVQHHKQAEGFRGKHFPLYERLANIFGKDRANGKAAQTPDQQATDFDEGDNSGNEFEIPESFSPMSMNQSQSDFYGNQAASQSSCRKRLRSKSTDPIASSMNRFSDMMKEAMEKTTEAFKEFGQILATNKANEYERIAHELQRIDIRRVDQVRVMKMFVQKPEIAGIFKASDSDEDKQQFIMEILAGEFDD</sequence>
<dbReference type="InterPro" id="IPR024752">
    <property type="entry name" value="Myb/SANT-like_dom"/>
</dbReference>
<feature type="region of interest" description="Disordered" evidence="3">
    <location>
        <begin position="1"/>
        <end position="22"/>
    </location>
</feature>
<evidence type="ECO:0000259" key="4">
    <source>
        <dbReference type="Pfam" id="PF12776"/>
    </source>
</evidence>
<feature type="domain" description="DDE Tnp4" evidence="5">
    <location>
        <begin position="161"/>
        <end position="218"/>
    </location>
</feature>
<keyword evidence="7" id="KW-1185">Reference proteome</keyword>
<dbReference type="InterPro" id="IPR027806">
    <property type="entry name" value="HARBI1_dom"/>
</dbReference>